<dbReference type="GeneID" id="136815706"/>
<evidence type="ECO:0000313" key="5">
    <source>
        <dbReference type="Proteomes" id="UP000594262"/>
    </source>
</evidence>
<protein>
    <recommendedName>
        <fullName evidence="3">Nudix hydrolase domain-containing protein</fullName>
    </recommendedName>
</protein>
<dbReference type="RefSeq" id="XP_066928250.1">
    <property type="nucleotide sequence ID" value="XM_067072149.1"/>
</dbReference>
<name>A0A7M5X8C0_9CNID</name>
<dbReference type="PROSITE" id="PS51462">
    <property type="entry name" value="NUDIX"/>
    <property type="match status" value="1"/>
</dbReference>
<dbReference type="FunFam" id="3.90.79.10:FF:000110">
    <property type="entry name" value="Putative nudix hydrolase 6"/>
    <property type="match status" value="1"/>
</dbReference>
<dbReference type="EnsemblMetazoa" id="CLYHEMT019451.1">
    <property type="protein sequence ID" value="CLYHEMP019451.1"/>
    <property type="gene ID" value="CLYHEMG019451"/>
</dbReference>
<dbReference type="AlphaFoldDB" id="A0A7M5X8C0"/>
<evidence type="ECO:0000256" key="1">
    <source>
        <dbReference type="SAM" id="MobiDB-lite"/>
    </source>
</evidence>
<dbReference type="PANTHER" id="PTHR13030:SF8">
    <property type="entry name" value="ADP-RIBOSE PYROPHOSPHATASE, MITOCHONDRIAL"/>
    <property type="match status" value="1"/>
</dbReference>
<accession>A0A7M5X8C0</accession>
<dbReference type="GO" id="GO:0047631">
    <property type="term" value="F:ADP-ribose diphosphatase activity"/>
    <property type="evidence" value="ECO:0007669"/>
    <property type="project" value="InterPro"/>
</dbReference>
<sequence length="490" mass="55283">MNVRLFLTLLMFLSIIRRNLSFRVFKQTVYERRIFWLPPPQQPQVQICLIRKMQDDSTIVPPPVKKFKKSPAEEQPLTKAPGEEENELNATLPQEEKPTETIEETPKSAEEEPASKETPEETKEEDTPKPANGEAPKSDEPTAEETAETTEETPKSTEETTETIETTVIQTEGGTRVETTTVIITEEVTMVTQNGETITTSTTTTSYDVHQKARQEKYQGAPDDVKRYQIKDEDVPWMTDLPTYAPVTYTDAKILTEKPVWADPDVADEAFDKIAFNAMDGQTNRTSYHGDYVFEDLSGKQVPRNPMGRTGMRGRGLLGKWGPNHAADPIVTRFKRDSEGNVEKRGDKPVLEFVAIQRRDTKEWAIPGGMVDGGEHVSATLKREFGEEALNSLEDDQKEETKTLIADFFKGGEKIYEGYVDDPRNTDNAWMESCAYNYHDDDGKKAGKIPLNAGDDAQAVRWMTIDGDIQLYASHKDFIEKVCTRLGAHF</sequence>
<dbReference type="OrthoDB" id="9972248at2759"/>
<feature type="signal peptide" evidence="2">
    <location>
        <begin position="1"/>
        <end position="21"/>
    </location>
</feature>
<keyword evidence="2" id="KW-0732">Signal</keyword>
<evidence type="ECO:0000256" key="2">
    <source>
        <dbReference type="SAM" id="SignalP"/>
    </source>
</evidence>
<keyword evidence="5" id="KW-1185">Reference proteome</keyword>
<proteinExistence type="predicted"/>
<dbReference type="CDD" id="cd03670">
    <property type="entry name" value="NUDIX_ADPRase_Nudt9"/>
    <property type="match status" value="1"/>
</dbReference>
<dbReference type="PANTHER" id="PTHR13030">
    <property type="entry name" value="NUDIX HYDROLASE"/>
    <property type="match status" value="1"/>
</dbReference>
<dbReference type="Pfam" id="PF00293">
    <property type="entry name" value="NUDIX"/>
    <property type="match status" value="1"/>
</dbReference>
<dbReference type="Proteomes" id="UP000594262">
    <property type="component" value="Unplaced"/>
</dbReference>
<dbReference type="Gene3D" id="3.90.79.10">
    <property type="entry name" value="Nucleoside Triphosphate Pyrophosphohydrolase"/>
    <property type="match status" value="1"/>
</dbReference>
<evidence type="ECO:0000259" key="3">
    <source>
        <dbReference type="PROSITE" id="PS51462"/>
    </source>
</evidence>
<feature type="chain" id="PRO_5029884031" description="Nudix hydrolase domain-containing protein" evidence="2">
    <location>
        <begin position="22"/>
        <end position="490"/>
    </location>
</feature>
<dbReference type="Pfam" id="PF25969">
    <property type="entry name" value="NUDT9_N"/>
    <property type="match status" value="1"/>
</dbReference>
<organism evidence="4 5">
    <name type="scientific">Clytia hemisphaerica</name>
    <dbReference type="NCBI Taxonomy" id="252671"/>
    <lineage>
        <taxon>Eukaryota</taxon>
        <taxon>Metazoa</taxon>
        <taxon>Cnidaria</taxon>
        <taxon>Hydrozoa</taxon>
        <taxon>Hydroidolina</taxon>
        <taxon>Leptothecata</taxon>
        <taxon>Obeliida</taxon>
        <taxon>Clytiidae</taxon>
        <taxon>Clytia</taxon>
    </lineage>
</organism>
<feature type="domain" description="Nudix hydrolase" evidence="3">
    <location>
        <begin position="323"/>
        <end position="485"/>
    </location>
</feature>
<feature type="compositionally biased region" description="Basic and acidic residues" evidence="1">
    <location>
        <begin position="94"/>
        <end position="128"/>
    </location>
</feature>
<dbReference type="InterPro" id="IPR039989">
    <property type="entry name" value="NUDT9"/>
</dbReference>
<dbReference type="SUPFAM" id="SSF55811">
    <property type="entry name" value="Nudix"/>
    <property type="match status" value="1"/>
</dbReference>
<reference evidence="4" key="1">
    <citation type="submission" date="2021-01" db="UniProtKB">
        <authorList>
            <consortium name="EnsemblMetazoa"/>
        </authorList>
    </citation>
    <scope>IDENTIFICATION</scope>
</reference>
<dbReference type="InterPro" id="IPR015797">
    <property type="entry name" value="NUDIX_hydrolase-like_dom_sf"/>
</dbReference>
<feature type="compositionally biased region" description="Acidic residues" evidence="1">
    <location>
        <begin position="141"/>
        <end position="151"/>
    </location>
</feature>
<dbReference type="InterPro" id="IPR000086">
    <property type="entry name" value="NUDIX_hydrolase_dom"/>
</dbReference>
<evidence type="ECO:0000313" key="4">
    <source>
        <dbReference type="EnsemblMetazoa" id="CLYHEMP019451.1"/>
    </source>
</evidence>
<feature type="region of interest" description="Disordered" evidence="1">
    <location>
        <begin position="60"/>
        <end position="170"/>
    </location>
</feature>